<feature type="binding site" evidence="6">
    <location>
        <begin position="15"/>
        <end position="17"/>
    </location>
    <ligand>
        <name>FMN</name>
        <dbReference type="ChEBI" id="CHEBI:58210"/>
    </ligand>
</feature>
<comment type="catalytic activity">
    <reaction evidence="6">
        <text>2 a quinone + NADH + H(+) = 2 a 1,4-benzosemiquinone + NAD(+)</text>
        <dbReference type="Rhea" id="RHEA:65952"/>
        <dbReference type="ChEBI" id="CHEBI:15378"/>
        <dbReference type="ChEBI" id="CHEBI:57540"/>
        <dbReference type="ChEBI" id="CHEBI:57945"/>
        <dbReference type="ChEBI" id="CHEBI:132124"/>
        <dbReference type="ChEBI" id="CHEBI:134225"/>
    </reaction>
</comment>
<feature type="binding site" evidence="6">
    <location>
        <position position="9"/>
    </location>
    <ligand>
        <name>FMN</name>
        <dbReference type="ChEBI" id="CHEBI:58210"/>
    </ligand>
</feature>
<keyword evidence="3 6" id="KW-0560">Oxidoreductase</keyword>
<dbReference type="InterPro" id="IPR023048">
    <property type="entry name" value="NADH:quinone_OxRdtase_FMN_depd"/>
</dbReference>
<dbReference type="EC" id="1.6.5.-" evidence="6"/>
<evidence type="ECO:0000313" key="8">
    <source>
        <dbReference type="EMBL" id="GMG85847.1"/>
    </source>
</evidence>
<dbReference type="PANTHER" id="PTHR43741">
    <property type="entry name" value="FMN-DEPENDENT NADH-AZOREDUCTASE 1"/>
    <property type="match status" value="1"/>
</dbReference>
<evidence type="ECO:0000313" key="9">
    <source>
        <dbReference type="Proteomes" id="UP001224392"/>
    </source>
</evidence>
<keyword evidence="1 6" id="KW-0285">Flavoprotein</keyword>
<protein>
    <recommendedName>
        <fullName evidence="6">FMN dependent NADH:quinone oxidoreductase</fullName>
        <ecNumber evidence="6">1.6.5.-</ecNumber>
    </recommendedName>
    <alternativeName>
        <fullName evidence="6">Azo-dye reductase</fullName>
    </alternativeName>
    <alternativeName>
        <fullName evidence="6">FMN-dependent NADH-azo compound oxidoreductase</fullName>
    </alternativeName>
    <alternativeName>
        <fullName evidence="6">FMN-dependent NADH-azoreductase</fullName>
        <ecNumber evidence="6">1.7.1.17</ecNumber>
    </alternativeName>
</protein>
<dbReference type="EMBL" id="BSYJ01000001">
    <property type="protein sequence ID" value="GMG85847.1"/>
    <property type="molecule type" value="Genomic_DNA"/>
</dbReference>
<comment type="subunit">
    <text evidence="6">Homodimer.</text>
</comment>
<evidence type="ECO:0000256" key="3">
    <source>
        <dbReference type="ARBA" id="ARBA00023002"/>
    </source>
</evidence>
<dbReference type="InterPro" id="IPR029039">
    <property type="entry name" value="Flavoprotein-like_sf"/>
</dbReference>
<dbReference type="Gene3D" id="3.40.50.360">
    <property type="match status" value="1"/>
</dbReference>
<dbReference type="InterPro" id="IPR003680">
    <property type="entry name" value="Flavodoxin_fold"/>
</dbReference>
<dbReference type="HAMAP" id="MF_01216">
    <property type="entry name" value="Azoreductase_type1"/>
    <property type="match status" value="1"/>
</dbReference>
<evidence type="ECO:0000256" key="2">
    <source>
        <dbReference type="ARBA" id="ARBA00022643"/>
    </source>
</evidence>
<comment type="similarity">
    <text evidence="6">Belongs to the azoreductase type 1 family.</text>
</comment>
<gene>
    <name evidence="6" type="primary">azoR</name>
    <name evidence="8" type="ORF">MNKW57_01680</name>
</gene>
<organism evidence="8 9">
    <name type="scientific">Biformimicrobium ophioploci</name>
    <dbReference type="NCBI Taxonomy" id="3036711"/>
    <lineage>
        <taxon>Bacteria</taxon>
        <taxon>Pseudomonadati</taxon>
        <taxon>Pseudomonadota</taxon>
        <taxon>Gammaproteobacteria</taxon>
        <taxon>Cellvibrionales</taxon>
        <taxon>Microbulbiferaceae</taxon>
        <taxon>Biformimicrobium</taxon>
    </lineage>
</organism>
<dbReference type="PANTHER" id="PTHR43741:SF2">
    <property type="entry name" value="FMN-DEPENDENT NADH:QUINONE OXIDOREDUCTASE"/>
    <property type="match status" value="1"/>
</dbReference>
<dbReference type="InterPro" id="IPR050104">
    <property type="entry name" value="FMN-dep_NADH:Q_OxRdtase_AzoR1"/>
</dbReference>
<accession>A0ABQ6LUT4</accession>
<dbReference type="SUPFAM" id="SSF52218">
    <property type="entry name" value="Flavoproteins"/>
    <property type="match status" value="1"/>
</dbReference>
<comment type="function">
    <text evidence="6">Quinone reductase that provides resistance to thiol-specific stress caused by electrophilic quinones.</text>
</comment>
<proteinExistence type="inferred from homology"/>
<feature type="binding site" evidence="6">
    <location>
        <begin position="85"/>
        <end position="88"/>
    </location>
    <ligand>
        <name>FMN</name>
        <dbReference type="ChEBI" id="CHEBI:58210"/>
    </ligand>
</feature>
<keyword evidence="9" id="KW-1185">Reference proteome</keyword>
<evidence type="ECO:0000259" key="7">
    <source>
        <dbReference type="Pfam" id="PF02525"/>
    </source>
</evidence>
<dbReference type="RefSeq" id="WP_285762373.1">
    <property type="nucleotide sequence ID" value="NZ_BSYJ01000001.1"/>
</dbReference>
<keyword evidence="2 6" id="KW-0288">FMN</keyword>
<comment type="cofactor">
    <cofactor evidence="6">
        <name>FMN</name>
        <dbReference type="ChEBI" id="CHEBI:58210"/>
    </cofactor>
    <text evidence="6">Binds 1 FMN per subunit.</text>
</comment>
<evidence type="ECO:0000256" key="1">
    <source>
        <dbReference type="ARBA" id="ARBA00022630"/>
    </source>
</evidence>
<evidence type="ECO:0000256" key="4">
    <source>
        <dbReference type="ARBA" id="ARBA00023027"/>
    </source>
</evidence>
<evidence type="ECO:0000256" key="5">
    <source>
        <dbReference type="ARBA" id="ARBA00048542"/>
    </source>
</evidence>
<feature type="binding site" evidence="6">
    <location>
        <begin position="129"/>
        <end position="132"/>
    </location>
    <ligand>
        <name>FMN</name>
        <dbReference type="ChEBI" id="CHEBI:58210"/>
    </ligand>
</feature>
<dbReference type="Proteomes" id="UP001224392">
    <property type="component" value="Unassembled WGS sequence"/>
</dbReference>
<comment type="function">
    <text evidence="6">Also exhibits azoreductase activity. Catalyzes the reductive cleavage of the azo bond in aromatic azo compounds to the corresponding amines.</text>
</comment>
<comment type="caution">
    <text evidence="8">The sequence shown here is derived from an EMBL/GenBank/DDBJ whole genome shotgun (WGS) entry which is preliminary data.</text>
</comment>
<keyword evidence="4 6" id="KW-0520">NAD</keyword>
<sequence>MHALVLRTSILGDYSNSNRLLDDWLQARRPQQVTQRNLAAEPIPHLDGERFDALNAASSNPVQALSEQLIGEIEAADEIVIGVPMYNFGVPSQLKSWMDHLARAGRTFQYTPEGPVGLLQDKPVTIMATRGGAYANTENDNQSPFIRQFLQFIGLKSVRFVYAETLATDQREPALERAKAELAA</sequence>
<comment type="catalytic activity">
    <reaction evidence="5">
        <text>N,N-dimethyl-1,4-phenylenediamine + anthranilate + 2 NAD(+) = 2-(4-dimethylaminophenyl)diazenylbenzoate + 2 NADH + 2 H(+)</text>
        <dbReference type="Rhea" id="RHEA:55872"/>
        <dbReference type="ChEBI" id="CHEBI:15378"/>
        <dbReference type="ChEBI" id="CHEBI:15783"/>
        <dbReference type="ChEBI" id="CHEBI:16567"/>
        <dbReference type="ChEBI" id="CHEBI:57540"/>
        <dbReference type="ChEBI" id="CHEBI:57945"/>
        <dbReference type="ChEBI" id="CHEBI:71579"/>
        <dbReference type="EC" id="1.7.1.17"/>
    </reaction>
    <physiologicalReaction direction="right-to-left" evidence="5">
        <dbReference type="Rhea" id="RHEA:55874"/>
    </physiologicalReaction>
</comment>
<feature type="domain" description="Flavodoxin-like fold" evidence="7">
    <location>
        <begin position="1"/>
        <end position="183"/>
    </location>
</feature>
<reference evidence="8 9" key="1">
    <citation type="submission" date="2023-04" db="EMBL/GenBank/DDBJ databases">
        <title>Marinobulbifer ophiurae gen. nov., sp. Nov., isolate from tissue of brittle star Ophioplocus japonicus.</title>
        <authorList>
            <person name="Kawano K."/>
            <person name="Sawayama S."/>
            <person name="Nakagawa S."/>
        </authorList>
    </citation>
    <scope>NUCLEOTIDE SEQUENCE [LARGE SCALE GENOMIC DNA]</scope>
    <source>
        <strain evidence="8 9">NKW57</strain>
    </source>
</reference>
<dbReference type="Pfam" id="PF02525">
    <property type="entry name" value="Flavodoxin_2"/>
    <property type="match status" value="1"/>
</dbReference>
<name>A0ABQ6LUT4_9GAMM</name>
<evidence type="ECO:0000256" key="6">
    <source>
        <dbReference type="HAMAP-Rule" id="MF_01216"/>
    </source>
</evidence>
<dbReference type="EC" id="1.7.1.17" evidence="6"/>